<evidence type="ECO:0000256" key="2">
    <source>
        <dbReference type="SAM" id="MobiDB-lite"/>
    </source>
</evidence>
<dbReference type="SUPFAM" id="SSF53098">
    <property type="entry name" value="Ribonuclease H-like"/>
    <property type="match status" value="1"/>
</dbReference>
<dbReference type="InterPro" id="IPR036397">
    <property type="entry name" value="RNaseH_sf"/>
</dbReference>
<dbReference type="GO" id="GO:0008270">
    <property type="term" value="F:zinc ion binding"/>
    <property type="evidence" value="ECO:0007669"/>
    <property type="project" value="UniProtKB-KW"/>
</dbReference>
<dbReference type="EMBL" id="JAAIUW010000004">
    <property type="protein sequence ID" value="KAF7835740.1"/>
    <property type="molecule type" value="Genomic_DNA"/>
</dbReference>
<feature type="region of interest" description="Disordered" evidence="2">
    <location>
        <begin position="411"/>
        <end position="493"/>
    </location>
</feature>
<dbReference type="Pfam" id="PF13966">
    <property type="entry name" value="zf-RVT"/>
    <property type="match status" value="1"/>
</dbReference>
<dbReference type="GO" id="GO:0004523">
    <property type="term" value="F:RNA-DNA hybrid ribonuclease activity"/>
    <property type="evidence" value="ECO:0007669"/>
    <property type="project" value="InterPro"/>
</dbReference>
<dbReference type="InterPro" id="IPR005135">
    <property type="entry name" value="Endo/exonuclease/phosphatase"/>
</dbReference>
<dbReference type="OrthoDB" id="846389at2759"/>
<feature type="compositionally biased region" description="Basic and acidic residues" evidence="2">
    <location>
        <begin position="415"/>
        <end position="440"/>
    </location>
</feature>
<keyword evidence="1" id="KW-0863">Zinc-finger</keyword>
<feature type="compositionally biased region" description="Polar residues" evidence="2">
    <location>
        <begin position="441"/>
        <end position="458"/>
    </location>
</feature>
<dbReference type="InterPro" id="IPR040256">
    <property type="entry name" value="At4g02000-like"/>
</dbReference>
<feature type="region of interest" description="Disordered" evidence="2">
    <location>
        <begin position="13"/>
        <end position="57"/>
    </location>
</feature>
<sequence>MKVYGKVMFQENQDVVMEPQEENPRSQVPPYDTSSQPHNPKPGWPPNAHQEKEGMKEASFKDKLTGHRKKVADIPNNLIEKELVKIEFHEGNKALPRVLVDDSIIQALSDAWENTVIIKLLGKDVGYKFLLSKIKLLWKSKGEFEMIDVGRGYFQITFSLKEDMEAVLDGGPWVILDHYLTIRKWAPDFHPATNEILKTLAWVRFPELNMVYYEENVLLAIASAVGSPRKVDSNTLQAARGRFARVCVEVDLTKALIGKIWIGGHWVRVEYESLHHLCTSCGIYGHPPKDCPNKKHPGGQEKDGGEASRVDQEGHKGKEDLNIAENENRAETNEDNDGTYGDWMVDRRSNKFEPPSFRITRGGLNKGYASRNKRSRREEEDFQAGELHEKGNTSPDPTRTSAFALALQEAFKTGPTREKQTAGYQNKEKRGEDVNIHQESETPVVSSSNSESNGQDITLGTIVPNSFPPSAGSREDTIAREARPPDTGDSSRRVKELQLTKGFDICSGRPLDADKDADNTNMGAANKLAKCHIKELIKSNKPSILCILEPHISFSSTKKFWDTVGYEAIAVNEASGHSGGIWVMSNLPKDEFEILLSTAQAITFKLGRNDKTWAVTSVYGSPNPASRGLLWDHLRSLKPLIKVPWLVLGDFNEILLPSEVSGGSFYARRADNFSKVLEDCELMDLGAKGSPFTWRRNTRSNTKVAKRLDRALSNIDWRTSFPEATVMNLYSAYSDHNPVGVFCCGLQSSKKDRPFRLEAAWARHPLFEEVVKEAWEGHRDDIIKALKATENKATDFNKNVFGNIFKRKKELYARLKGLQRTLDTCRNSRLLEKELRLELDETLNQEEVLWFQKSRELWVKHGNKNTKFFHTQTLVRRKRNKIEGLFIDNIWCTDNEKLEHEVSKFFKSLFQEEVSSTSSFEIEELQRLSPDEAIAMMGKVTKEEVWGAVKSMKAYKAPGPDGFQPFFYQKYWSVVGDTVFELVRDAFKSGATVEQARAIRNTIAEFCAASGLRINTCKSNAVCSPKVPRSIRDGIENTDSFVWKGILKARSRLSPGFVKRIGNGRTTRLWKDTWIGDAPLWDSLDEVMQANVQEEAFVDSIIMENEWMLEDLLPWCPPKIIEEILTIHIPSHHFRSDILVWKGTANGKYSAQNGYAFLSNYYQNMETNVQWKKIWRLRCEESVRHFVWLLCHNAIPTNSLRASRGLSSSNLCPRCLLFEEHMFHCLRDCKEAAEIWGRFGFLTAPQFYESNFQKWLDNFAGFDGTQTGDRDIKFLCILHGIWKHRNARVFGKVNSNVSRSCFEIAHAIELNTQTFSREVSLNRKDGQLISWCRPDQGHIKLNTDGSSIGNPGPAGVGGLFRDSNGKWLCGFSGSIGKQTNMSAELMAIKHGLLLGLQRGFGDLIVEVDCLEAINLIKNEDISRHQLGSLIQDIRAISNSFAKISLKHVYREANHCADGLAKMGSQNNLPYTVWESPPSAINLAVLADSSGVSFPRA</sequence>
<dbReference type="GO" id="GO:0003676">
    <property type="term" value="F:nucleic acid binding"/>
    <property type="evidence" value="ECO:0007669"/>
    <property type="project" value="InterPro"/>
</dbReference>
<dbReference type="PROSITE" id="PS50879">
    <property type="entry name" value="RNASE_H_1"/>
    <property type="match status" value="1"/>
</dbReference>
<organism evidence="5 6">
    <name type="scientific">Senna tora</name>
    <dbReference type="NCBI Taxonomy" id="362788"/>
    <lineage>
        <taxon>Eukaryota</taxon>
        <taxon>Viridiplantae</taxon>
        <taxon>Streptophyta</taxon>
        <taxon>Embryophyta</taxon>
        <taxon>Tracheophyta</taxon>
        <taxon>Spermatophyta</taxon>
        <taxon>Magnoliopsida</taxon>
        <taxon>eudicotyledons</taxon>
        <taxon>Gunneridae</taxon>
        <taxon>Pentapetalae</taxon>
        <taxon>rosids</taxon>
        <taxon>fabids</taxon>
        <taxon>Fabales</taxon>
        <taxon>Fabaceae</taxon>
        <taxon>Caesalpinioideae</taxon>
        <taxon>Cassia clade</taxon>
        <taxon>Senna</taxon>
    </lineage>
</organism>
<evidence type="ECO:0000313" key="6">
    <source>
        <dbReference type="Proteomes" id="UP000634136"/>
    </source>
</evidence>
<dbReference type="Proteomes" id="UP000634136">
    <property type="component" value="Unassembled WGS sequence"/>
</dbReference>
<dbReference type="CDD" id="cd06222">
    <property type="entry name" value="RNase_H_like"/>
    <property type="match status" value="1"/>
</dbReference>
<keyword evidence="6" id="KW-1185">Reference proteome</keyword>
<dbReference type="SUPFAM" id="SSF56219">
    <property type="entry name" value="DNase I-like"/>
    <property type="match status" value="1"/>
</dbReference>
<dbReference type="PANTHER" id="PTHR31286">
    <property type="entry name" value="GLYCINE-RICH CELL WALL STRUCTURAL PROTEIN 1.8-LIKE"/>
    <property type="match status" value="1"/>
</dbReference>
<evidence type="ECO:0000256" key="1">
    <source>
        <dbReference type="PROSITE-ProRule" id="PRU00047"/>
    </source>
</evidence>
<dbReference type="Pfam" id="PF13456">
    <property type="entry name" value="RVT_3"/>
    <property type="match status" value="1"/>
</dbReference>
<evidence type="ECO:0000259" key="4">
    <source>
        <dbReference type="PROSITE" id="PS50879"/>
    </source>
</evidence>
<protein>
    <submittedName>
        <fullName evidence="5">Ribonuclease H</fullName>
    </submittedName>
</protein>
<dbReference type="InterPro" id="IPR002156">
    <property type="entry name" value="RNaseH_domain"/>
</dbReference>
<dbReference type="PANTHER" id="PTHR31286:SF171">
    <property type="entry name" value="CCHC-TYPE DOMAIN-CONTAINING PROTEIN"/>
    <property type="match status" value="1"/>
</dbReference>
<dbReference type="PROSITE" id="PS50158">
    <property type="entry name" value="ZF_CCHC"/>
    <property type="match status" value="1"/>
</dbReference>
<name>A0A835CBS9_9FABA</name>
<evidence type="ECO:0000259" key="3">
    <source>
        <dbReference type="PROSITE" id="PS50158"/>
    </source>
</evidence>
<dbReference type="InterPro" id="IPR012337">
    <property type="entry name" value="RNaseH-like_sf"/>
</dbReference>
<dbReference type="InterPro" id="IPR001878">
    <property type="entry name" value="Znf_CCHC"/>
</dbReference>
<dbReference type="InterPro" id="IPR025558">
    <property type="entry name" value="DUF4283"/>
</dbReference>
<feature type="domain" description="RNase H type-1" evidence="4">
    <location>
        <begin position="1335"/>
        <end position="1465"/>
    </location>
</feature>
<dbReference type="InterPro" id="IPR036691">
    <property type="entry name" value="Endo/exonu/phosph_ase_sf"/>
</dbReference>
<dbReference type="Gene3D" id="3.30.420.10">
    <property type="entry name" value="Ribonuclease H-like superfamily/Ribonuclease H"/>
    <property type="match status" value="1"/>
</dbReference>
<dbReference type="Pfam" id="PF03372">
    <property type="entry name" value="Exo_endo_phos"/>
    <property type="match status" value="1"/>
</dbReference>
<feature type="compositionally biased region" description="Basic and acidic residues" evidence="2">
    <location>
        <begin position="473"/>
        <end position="493"/>
    </location>
</feature>
<accession>A0A835CBS9</accession>
<feature type="domain" description="CCHC-type" evidence="3">
    <location>
        <begin position="278"/>
        <end position="293"/>
    </location>
</feature>
<dbReference type="InterPro" id="IPR026960">
    <property type="entry name" value="RVT-Znf"/>
</dbReference>
<keyword evidence="1" id="KW-0862">Zinc</keyword>
<dbReference type="InterPro" id="IPR044730">
    <property type="entry name" value="RNase_H-like_dom_plant"/>
</dbReference>
<gene>
    <name evidence="5" type="ORF">G2W53_010599</name>
</gene>
<keyword evidence="1" id="KW-0479">Metal-binding</keyword>
<feature type="region of interest" description="Disordered" evidence="2">
    <location>
        <begin position="292"/>
        <end position="399"/>
    </location>
</feature>
<feature type="compositionally biased region" description="Basic and acidic residues" evidence="2">
    <location>
        <begin position="292"/>
        <end position="332"/>
    </location>
</feature>
<proteinExistence type="predicted"/>
<dbReference type="Gene3D" id="3.60.10.10">
    <property type="entry name" value="Endonuclease/exonuclease/phosphatase"/>
    <property type="match status" value="1"/>
</dbReference>
<comment type="caution">
    <text evidence="5">The sequence shown here is derived from an EMBL/GenBank/DDBJ whole genome shotgun (WGS) entry which is preliminary data.</text>
</comment>
<dbReference type="Pfam" id="PF14111">
    <property type="entry name" value="DUF4283"/>
    <property type="match status" value="1"/>
</dbReference>
<evidence type="ECO:0000313" key="5">
    <source>
        <dbReference type="EMBL" id="KAF7835740.1"/>
    </source>
</evidence>
<reference evidence="5" key="1">
    <citation type="submission" date="2020-09" db="EMBL/GenBank/DDBJ databases">
        <title>Genome-Enabled Discovery of Anthraquinone Biosynthesis in Senna tora.</title>
        <authorList>
            <person name="Kang S.-H."/>
            <person name="Pandey R.P."/>
            <person name="Lee C.-M."/>
            <person name="Sim J.-S."/>
            <person name="Jeong J.-T."/>
            <person name="Choi B.-S."/>
            <person name="Jung M."/>
            <person name="Ginzburg D."/>
            <person name="Zhao K."/>
            <person name="Won S.Y."/>
            <person name="Oh T.-J."/>
            <person name="Yu Y."/>
            <person name="Kim N.-H."/>
            <person name="Lee O.R."/>
            <person name="Lee T.-H."/>
            <person name="Bashyal P."/>
            <person name="Kim T.-S."/>
            <person name="Lee W.-H."/>
            <person name="Kawkins C."/>
            <person name="Kim C.-K."/>
            <person name="Kim J.S."/>
            <person name="Ahn B.O."/>
            <person name="Rhee S.Y."/>
            <person name="Sohng J.K."/>
        </authorList>
    </citation>
    <scope>NUCLEOTIDE SEQUENCE</scope>
    <source>
        <tissue evidence="5">Leaf</tissue>
    </source>
</reference>